<proteinExistence type="inferred from homology"/>
<dbReference type="EMBL" id="JABEZU010000003">
    <property type="protein sequence ID" value="NOV97864.1"/>
    <property type="molecule type" value="Genomic_DNA"/>
</dbReference>
<dbReference type="GO" id="GO:0016787">
    <property type="term" value="F:hydrolase activity"/>
    <property type="evidence" value="ECO:0007669"/>
    <property type="project" value="UniProtKB-KW"/>
</dbReference>
<keyword evidence="3 4" id="KW-0378">Hydrolase</keyword>
<accession>A0ABX2A503</accession>
<comment type="function">
    <text evidence="3">Toxic component of a type II toxin-antitoxin (TA) system.</text>
</comment>
<dbReference type="PIRSF" id="PIRSF033490">
    <property type="entry name" value="MazF"/>
    <property type="match status" value="1"/>
</dbReference>
<comment type="caution">
    <text evidence="4">The sequence shown here is derived from an EMBL/GenBank/DDBJ whole genome shotgun (WGS) entry which is preliminary data.</text>
</comment>
<gene>
    <name evidence="4" type="ORF">HDG69_002449</name>
</gene>
<dbReference type="PANTHER" id="PTHR33988:SF1">
    <property type="entry name" value="ENDORIBONUCLEASE MAZF7-RELATED"/>
    <property type="match status" value="1"/>
</dbReference>
<evidence type="ECO:0000313" key="5">
    <source>
        <dbReference type="Proteomes" id="UP000757540"/>
    </source>
</evidence>
<dbReference type="Pfam" id="PF02452">
    <property type="entry name" value="PemK_toxin"/>
    <property type="match status" value="1"/>
</dbReference>
<dbReference type="RefSeq" id="WP_171784114.1">
    <property type="nucleotide sequence ID" value="NZ_BAAAML010000005.1"/>
</dbReference>
<dbReference type="EC" id="3.1.-.-" evidence="3"/>
<protein>
    <recommendedName>
        <fullName evidence="3">mRNA interferase</fullName>
        <ecNumber evidence="3">3.1.-.-</ecNumber>
    </recommendedName>
</protein>
<dbReference type="PANTHER" id="PTHR33988">
    <property type="entry name" value="ENDORIBONUCLEASE MAZF-RELATED"/>
    <property type="match status" value="1"/>
</dbReference>
<dbReference type="SUPFAM" id="SSF50118">
    <property type="entry name" value="Cell growth inhibitor/plasmid maintenance toxic component"/>
    <property type="match status" value="1"/>
</dbReference>
<evidence type="ECO:0000313" key="4">
    <source>
        <dbReference type="EMBL" id="NOV97864.1"/>
    </source>
</evidence>
<evidence type="ECO:0000256" key="2">
    <source>
        <dbReference type="ARBA" id="ARBA00022649"/>
    </source>
</evidence>
<reference evidence="4 5" key="1">
    <citation type="submission" date="2020-05" db="EMBL/GenBank/DDBJ databases">
        <title>Genomic Encyclopedia of Type Strains, Phase III (KMG-III): the genomes of soil and plant-associated and newly described type strains.</title>
        <authorList>
            <person name="Whitman W."/>
        </authorList>
    </citation>
    <scope>NUCLEOTIDE SEQUENCE [LARGE SCALE GENOMIC DNA]</scope>
    <source>
        <strain evidence="4 5">KCTC 19046</strain>
    </source>
</reference>
<keyword evidence="3" id="KW-0540">Nuclease</keyword>
<sequence length="116" mass="12951">MHRGEIWLADLDPSRGSKSDKVRPVVIVSHDAHNRVARRLGRGVLTVVPLTSSTRRVLTFQVLIDQESSGLPRDSKAQAEQVRALDVSRLVERAGRLTREQLAAVEDALRLHLDLD</sequence>
<name>A0ABX2A503_9MICO</name>
<dbReference type="Gene3D" id="2.30.30.110">
    <property type="match status" value="1"/>
</dbReference>
<keyword evidence="3" id="KW-0255">Endonuclease</keyword>
<dbReference type="InterPro" id="IPR003477">
    <property type="entry name" value="PemK-like"/>
</dbReference>
<dbReference type="InterPro" id="IPR011067">
    <property type="entry name" value="Plasmid_toxin/cell-grow_inhib"/>
</dbReference>
<evidence type="ECO:0000256" key="3">
    <source>
        <dbReference type="PIRNR" id="PIRNR033490"/>
    </source>
</evidence>
<organism evidence="4 5">
    <name type="scientific">Isoptericola halotolerans</name>
    <dbReference type="NCBI Taxonomy" id="300560"/>
    <lineage>
        <taxon>Bacteria</taxon>
        <taxon>Bacillati</taxon>
        <taxon>Actinomycetota</taxon>
        <taxon>Actinomycetes</taxon>
        <taxon>Micrococcales</taxon>
        <taxon>Promicromonosporaceae</taxon>
        <taxon>Isoptericola</taxon>
    </lineage>
</organism>
<dbReference type="Proteomes" id="UP000757540">
    <property type="component" value="Unassembled WGS sequence"/>
</dbReference>
<comment type="similarity">
    <text evidence="1 3">Belongs to the PemK/MazF family.</text>
</comment>
<keyword evidence="5" id="KW-1185">Reference proteome</keyword>
<keyword evidence="2" id="KW-1277">Toxin-antitoxin system</keyword>
<evidence type="ECO:0000256" key="1">
    <source>
        <dbReference type="ARBA" id="ARBA00007521"/>
    </source>
</evidence>